<evidence type="ECO:0000313" key="2">
    <source>
        <dbReference type="Proteomes" id="UP000515909"/>
    </source>
</evidence>
<dbReference type="AlphaFoldDB" id="A0A7G8T7X4"/>
<gene>
    <name evidence="1" type="ORF">HCR03_13405</name>
</gene>
<name>A0A7G8T7X4_9FIRM</name>
<reference evidence="1 2" key="1">
    <citation type="submission" date="2020-08" db="EMBL/GenBank/DDBJ databases">
        <title>The isolate Caproiciproducens sp. 7D4C2 produces n-caproate at mildly acidic conditions from hexoses: genome and rBOX comparison with related strains and chain-elongating bacteria.</title>
        <authorList>
            <person name="Esquivel-Elizondo S."/>
            <person name="Bagci C."/>
            <person name="Temovska M."/>
            <person name="Jeon B.S."/>
            <person name="Bessarab I."/>
            <person name="Williams R.B.H."/>
            <person name="Huson D.H."/>
            <person name="Angenent L.T."/>
        </authorList>
    </citation>
    <scope>NUCLEOTIDE SEQUENCE [LARGE SCALE GENOMIC DNA]</scope>
    <source>
        <strain evidence="1 2">7D4C2</strain>
    </source>
</reference>
<dbReference type="Proteomes" id="UP000515909">
    <property type="component" value="Chromosome"/>
</dbReference>
<sequence>MRFFHADWVEVYLGTDYGEYLRKQTLLQNSGVKFKAKTRRNSRRFSINFPGCGSLGLTRGGLRIKDYYVILVPRENAVYAGRLLE</sequence>
<protein>
    <submittedName>
        <fullName evidence="1">Uncharacterized protein</fullName>
    </submittedName>
</protein>
<organism evidence="1 2">
    <name type="scientific">Caproicibacter fermentans</name>
    <dbReference type="NCBI Taxonomy" id="2576756"/>
    <lineage>
        <taxon>Bacteria</taxon>
        <taxon>Bacillati</taxon>
        <taxon>Bacillota</taxon>
        <taxon>Clostridia</taxon>
        <taxon>Eubacteriales</taxon>
        <taxon>Acutalibacteraceae</taxon>
        <taxon>Caproicibacter</taxon>
    </lineage>
</organism>
<dbReference type="EMBL" id="CP060286">
    <property type="protein sequence ID" value="QNK39715.1"/>
    <property type="molecule type" value="Genomic_DNA"/>
</dbReference>
<dbReference type="KEGG" id="cfem:HCR03_13405"/>
<dbReference type="RefSeq" id="WP_187034670.1">
    <property type="nucleotide sequence ID" value="NZ_CP060286.1"/>
</dbReference>
<proteinExistence type="predicted"/>
<evidence type="ECO:0000313" key="1">
    <source>
        <dbReference type="EMBL" id="QNK39715.1"/>
    </source>
</evidence>
<accession>A0A7G8T7X4</accession>